<dbReference type="SUPFAM" id="SSF46458">
    <property type="entry name" value="Globin-like"/>
    <property type="match status" value="1"/>
</dbReference>
<keyword evidence="9 17" id="KW-0605">Phycobilisome</keyword>
<keyword evidence="4" id="KW-0488">Methylation</keyword>
<feature type="binding site" evidence="15">
    <location>
        <position position="77"/>
    </location>
    <ligand>
        <name>(2R,3E)-phycocyanobilin</name>
        <dbReference type="ChEBI" id="CHEBI:85275"/>
        <label>2</label>
    </ligand>
</feature>
<dbReference type="EMBL" id="LT622865">
    <property type="protein sequence ID" value="SCW21722.1"/>
    <property type="molecule type" value="Genomic_DNA"/>
</dbReference>
<dbReference type="AlphaFoldDB" id="A0A1G4NSR3"/>
<proteinExistence type="inferred from homology"/>
<keyword evidence="7" id="KW-0042">Antenna complex</keyword>
<dbReference type="InterPro" id="IPR012128">
    <property type="entry name" value="Phycobilisome_asu/bsu"/>
</dbReference>
<evidence type="ECO:0000256" key="10">
    <source>
        <dbReference type="ARBA" id="ARBA00022982"/>
    </source>
</evidence>
<dbReference type="PANTHER" id="PTHR34011">
    <property type="entry name" value="PHYCOBILISOME 32.1 KDA LINKER POLYPEPTIDE, PHYCOCYANIN-ASSOCIATED, ROD 2-RELATED"/>
    <property type="match status" value="1"/>
</dbReference>
<comment type="similarity">
    <text evidence="2 17">Belongs to the phycobiliprotein family.</text>
</comment>
<gene>
    <name evidence="18" type="primary">apcF</name>
    <name evidence="18" type="ORF">JFC0074_77</name>
</gene>
<dbReference type="GeneID" id="29998935"/>
<evidence type="ECO:0000256" key="9">
    <source>
        <dbReference type="ARBA" id="ARBA00022738"/>
    </source>
</evidence>
<reference evidence="18" key="1">
    <citation type="submission" date="2016-10" db="EMBL/GenBank/DDBJ databases">
        <title>Chloroplast genomes as a tool to resolve red algal phylogenies: a case study in the Nemaliales.</title>
        <authorList>
            <person name="Costa J.F."/>
            <person name="Lin S.M."/>
            <person name="Macaya E.C."/>
            <person name="Fernandez-Garcia C."/>
            <person name="Verbruggen H."/>
        </authorList>
    </citation>
    <scope>NUCLEOTIDE SEQUENCE</scope>
    <source>
        <strain evidence="18">JFC0074</strain>
    </source>
</reference>
<evidence type="ECO:0000256" key="17">
    <source>
        <dbReference type="RuleBase" id="RU004438"/>
    </source>
</evidence>
<sequence length="171" mass="19291">MQDAVSNIVNKYDLAGKYLDGIAISELSDYFNTGLARIRISEVINSQASIIIKEASTQLYEEQPELLRPGGNSYTTRRYAACLRDIEYYLRYCSYAIVAGDIKILNERVLDGLKETYNSLEVPIGPTIRSIQILQDIIEEIIKTNNISISTLSIISKPFQHLINQLGEQNI</sequence>
<evidence type="ECO:0000256" key="11">
    <source>
        <dbReference type="ARBA" id="ARBA00022991"/>
    </source>
</evidence>
<dbReference type="InterPro" id="IPR009050">
    <property type="entry name" value="Globin-like_sf"/>
</dbReference>
<dbReference type="Pfam" id="PF00502">
    <property type="entry name" value="Phycobilisome"/>
    <property type="match status" value="1"/>
</dbReference>
<dbReference type="GO" id="GO:0015979">
    <property type="term" value="P:photosynthesis"/>
    <property type="evidence" value="ECO:0007669"/>
    <property type="project" value="UniProtKB-KW"/>
</dbReference>
<keyword evidence="8 17" id="KW-0934">Plastid</keyword>
<evidence type="ECO:0000256" key="1">
    <source>
        <dbReference type="ARBA" id="ARBA00004185"/>
    </source>
</evidence>
<keyword evidence="14 17" id="KW-0089">Bile pigment</keyword>
<dbReference type="NCBIfam" id="TIGR01337">
    <property type="entry name" value="apcB"/>
    <property type="match status" value="1"/>
</dbReference>
<keyword evidence="12 17" id="KW-0793">Thylakoid</keyword>
<feature type="modified residue" description="N4-methylasparagine" evidence="16">
    <location>
        <position position="72"/>
    </location>
</feature>
<reference evidence="18" key="2">
    <citation type="submission" date="2016-10" db="EMBL/GenBank/DDBJ databases">
        <authorList>
            <person name="de Groot N.N."/>
        </authorList>
    </citation>
    <scope>NUCLEOTIDE SEQUENCE</scope>
    <source>
        <strain evidence="18">JFC0074</strain>
    </source>
</reference>
<dbReference type="CDD" id="cd12126">
    <property type="entry name" value="APC_beta"/>
    <property type="match status" value="1"/>
</dbReference>
<keyword evidence="5 17" id="KW-0150">Chloroplast</keyword>
<dbReference type="Gene3D" id="1.10.490.20">
    <property type="entry name" value="Phycocyanins"/>
    <property type="match status" value="1"/>
</dbReference>
<dbReference type="RefSeq" id="YP_009313468.1">
    <property type="nucleotide sequence ID" value="NC_031657.1"/>
</dbReference>
<name>A0A1G4NSR3_9FLOR</name>
<evidence type="ECO:0000256" key="14">
    <source>
        <dbReference type="ARBA" id="ARBA00023307"/>
    </source>
</evidence>
<dbReference type="InterPro" id="IPR006245">
    <property type="entry name" value="Allophycocyanin_b"/>
</dbReference>
<feature type="binding site" description="covalent" evidence="15">
    <location>
        <position position="82"/>
    </location>
    <ligand>
        <name>(2R,3E)-phycocyanobilin</name>
        <dbReference type="ChEBI" id="CHEBI:85275"/>
        <label>2</label>
    </ligand>
</feature>
<evidence type="ECO:0000256" key="13">
    <source>
        <dbReference type="ARBA" id="ARBA00023136"/>
    </source>
</evidence>
<evidence type="ECO:0000256" key="16">
    <source>
        <dbReference type="PIRSR" id="PIRSR000081-2"/>
    </source>
</evidence>
<comment type="subcellular location">
    <subcellularLocation>
        <location evidence="1 17">Plastid</location>
        <location evidence="1 17">Chloroplast thylakoid membrane</location>
        <topology evidence="1 17">Peripheral membrane protein</topology>
        <orientation evidence="1 17">Stromal side</orientation>
    </subcellularLocation>
</comment>
<evidence type="ECO:0000256" key="8">
    <source>
        <dbReference type="ARBA" id="ARBA00022640"/>
    </source>
</evidence>
<evidence type="ECO:0000256" key="6">
    <source>
        <dbReference type="ARBA" id="ARBA00022531"/>
    </source>
</evidence>
<dbReference type="PIRSF" id="PIRSF000081">
    <property type="entry name" value="Phycocyanin"/>
    <property type="match status" value="1"/>
</dbReference>
<organism evidence="18">
    <name type="scientific">Galaxaura rugosa</name>
    <dbReference type="NCBI Taxonomy" id="268570"/>
    <lineage>
        <taxon>Eukaryota</taxon>
        <taxon>Rhodophyta</taxon>
        <taxon>Florideophyceae</taxon>
        <taxon>Nemaliophycidae</taxon>
        <taxon>Nemaliales</taxon>
        <taxon>Galaxauraceae</taxon>
        <taxon>Galaxaura</taxon>
    </lineage>
</organism>
<keyword evidence="6 17" id="KW-0602">Photosynthesis</keyword>
<geneLocation type="chloroplast" evidence="18"/>
<evidence type="ECO:0000256" key="2">
    <source>
        <dbReference type="ARBA" id="ARBA00008182"/>
    </source>
</evidence>
<evidence type="ECO:0000256" key="7">
    <source>
        <dbReference type="ARBA" id="ARBA00022549"/>
    </source>
</evidence>
<dbReference type="InterPro" id="IPR038719">
    <property type="entry name" value="Phycobilisome_asu/bsu_sf"/>
</dbReference>
<dbReference type="PANTHER" id="PTHR34011:SF3">
    <property type="entry name" value="ALLOPHYCOCYANIN BETA CHAIN"/>
    <property type="match status" value="1"/>
</dbReference>
<dbReference type="GO" id="GO:0030089">
    <property type="term" value="C:phycobilisome"/>
    <property type="evidence" value="ECO:0007669"/>
    <property type="project" value="UniProtKB-KW"/>
</dbReference>
<evidence type="ECO:0000256" key="15">
    <source>
        <dbReference type="PIRSR" id="PIRSR000081-1"/>
    </source>
</evidence>
<evidence type="ECO:0000256" key="12">
    <source>
        <dbReference type="ARBA" id="ARBA00023078"/>
    </source>
</evidence>
<keyword evidence="10 17" id="KW-0249">Electron transport</keyword>
<protein>
    <submittedName>
        <fullName evidence="18">Allophycocyanin beta 18 subunit</fullName>
    </submittedName>
</protein>
<keyword evidence="3 17" id="KW-0813">Transport</keyword>
<evidence type="ECO:0000256" key="5">
    <source>
        <dbReference type="ARBA" id="ARBA00022528"/>
    </source>
</evidence>
<evidence type="ECO:0000256" key="4">
    <source>
        <dbReference type="ARBA" id="ARBA00022481"/>
    </source>
</evidence>
<dbReference type="GO" id="GO:0009535">
    <property type="term" value="C:chloroplast thylakoid membrane"/>
    <property type="evidence" value="ECO:0007669"/>
    <property type="project" value="UniProtKB-SubCell"/>
</dbReference>
<keyword evidence="13 17" id="KW-0472">Membrane</keyword>
<evidence type="ECO:0000313" key="18">
    <source>
        <dbReference type="EMBL" id="SCW21722.1"/>
    </source>
</evidence>
<feature type="binding site" evidence="15">
    <location>
        <position position="72"/>
    </location>
    <ligand>
        <name>(2R,3E)-phycocyanobilin</name>
        <dbReference type="ChEBI" id="CHEBI:85275"/>
        <label>2</label>
    </ligand>
</feature>
<accession>A0A1G4NSR3</accession>
<evidence type="ECO:0000256" key="3">
    <source>
        <dbReference type="ARBA" id="ARBA00022448"/>
    </source>
</evidence>
<keyword evidence="11 17" id="KW-0157">Chromophore</keyword>